<keyword evidence="1" id="KW-0472">Membrane</keyword>
<comment type="caution">
    <text evidence="2">The sequence shown here is derived from an EMBL/GenBank/DDBJ whole genome shotgun (WGS) entry which is preliminary data.</text>
</comment>
<reference evidence="2 3" key="1">
    <citation type="submission" date="2020-07" db="EMBL/GenBank/DDBJ databases">
        <title>Sequencing the genomes of 1000 actinobacteria strains.</title>
        <authorList>
            <person name="Klenk H.-P."/>
        </authorList>
    </citation>
    <scope>NUCLEOTIDE SEQUENCE [LARGE SCALE GENOMIC DNA]</scope>
    <source>
        <strain evidence="2 3">DSM 19970</strain>
    </source>
</reference>
<keyword evidence="1" id="KW-0812">Transmembrane</keyword>
<evidence type="ECO:0000256" key="1">
    <source>
        <dbReference type="SAM" id="Phobius"/>
    </source>
</evidence>
<protein>
    <recommendedName>
        <fullName evidence="4">DUF3180 domain-containing protein</fullName>
    </recommendedName>
</protein>
<dbReference type="EMBL" id="JACBZO010000001">
    <property type="protein sequence ID" value="NYI40471.1"/>
    <property type="molecule type" value="Genomic_DNA"/>
</dbReference>
<keyword evidence="1" id="KW-1133">Transmembrane helix</keyword>
<organism evidence="2 3">
    <name type="scientific">Demequina lutea</name>
    <dbReference type="NCBI Taxonomy" id="431489"/>
    <lineage>
        <taxon>Bacteria</taxon>
        <taxon>Bacillati</taxon>
        <taxon>Actinomycetota</taxon>
        <taxon>Actinomycetes</taxon>
        <taxon>Micrococcales</taxon>
        <taxon>Demequinaceae</taxon>
        <taxon>Demequina</taxon>
    </lineage>
</organism>
<sequence>MRPLKWRVLAWALVAAGAVGAGGSFLALRGGAAPVKLPWSTLVIGIALGAVALFMAWPIRQLKRGKRRRIDSTRAVRTAMLAQASAYAGALLGGLYGGFGLVLLRDWSHEPRREAAIAAGVAALGGLIMLAAGVIAEWWCRITDPGDDESAHEVRAPGVAH</sequence>
<name>A0A7Z0CGJ7_9MICO</name>
<dbReference type="Pfam" id="PF11377">
    <property type="entry name" value="DUF3180"/>
    <property type="match status" value="1"/>
</dbReference>
<dbReference type="InterPro" id="IPR021517">
    <property type="entry name" value="DUF3180"/>
</dbReference>
<feature type="transmembrane region" description="Helical" evidence="1">
    <location>
        <begin position="80"/>
        <end position="103"/>
    </location>
</feature>
<dbReference type="RefSeq" id="WP_062076161.1">
    <property type="nucleotide sequence ID" value="NZ_BBRC01000018.1"/>
</dbReference>
<evidence type="ECO:0008006" key="4">
    <source>
        <dbReference type="Google" id="ProtNLM"/>
    </source>
</evidence>
<evidence type="ECO:0000313" key="2">
    <source>
        <dbReference type="EMBL" id="NYI40471.1"/>
    </source>
</evidence>
<evidence type="ECO:0000313" key="3">
    <source>
        <dbReference type="Proteomes" id="UP000547973"/>
    </source>
</evidence>
<gene>
    <name evidence="2" type="ORF">BKA03_000590</name>
</gene>
<dbReference type="Proteomes" id="UP000547973">
    <property type="component" value="Unassembled WGS sequence"/>
</dbReference>
<feature type="transmembrane region" description="Helical" evidence="1">
    <location>
        <begin position="115"/>
        <end position="136"/>
    </location>
</feature>
<keyword evidence="3" id="KW-1185">Reference proteome</keyword>
<proteinExistence type="predicted"/>
<feature type="transmembrane region" description="Helical" evidence="1">
    <location>
        <begin position="37"/>
        <end position="59"/>
    </location>
</feature>
<dbReference type="OrthoDB" id="3257239at2"/>
<dbReference type="AlphaFoldDB" id="A0A7Z0CGJ7"/>
<accession>A0A7Z0CGJ7</accession>